<dbReference type="RefSeq" id="WP_348945141.1">
    <property type="nucleotide sequence ID" value="NZ_CP157355.1"/>
</dbReference>
<dbReference type="PANTHER" id="PTHR34308:SF1">
    <property type="entry name" value="COBALAMIN BIOSYNTHESIS PROTEIN CBIB"/>
    <property type="match status" value="1"/>
</dbReference>
<evidence type="ECO:0000256" key="6">
    <source>
        <dbReference type="ARBA" id="ARBA00022692"/>
    </source>
</evidence>
<gene>
    <name evidence="10" type="primary">cbiB</name>
    <name evidence="9" type="synonym">cobD</name>
    <name evidence="10" type="ORF">ABHF33_00565</name>
</gene>
<evidence type="ECO:0000256" key="7">
    <source>
        <dbReference type="ARBA" id="ARBA00022989"/>
    </source>
</evidence>
<keyword evidence="6 9" id="KW-0812">Transmembrane</keyword>
<dbReference type="InterPro" id="IPR004485">
    <property type="entry name" value="Cobalamin_biosynth_CobD/CbiB"/>
</dbReference>
<dbReference type="Pfam" id="PF03186">
    <property type="entry name" value="CobD_Cbib"/>
    <property type="match status" value="1"/>
</dbReference>
<keyword evidence="7 9" id="KW-1133">Transmembrane helix</keyword>
<evidence type="ECO:0000256" key="1">
    <source>
        <dbReference type="ARBA" id="ARBA00004651"/>
    </source>
</evidence>
<reference evidence="10" key="1">
    <citation type="submission" date="2024-05" db="EMBL/GenBank/DDBJ databases">
        <authorList>
            <person name="Yang L."/>
            <person name="Pan L."/>
        </authorList>
    </citation>
    <scope>NUCLEOTIDE SEQUENCE</scope>
    <source>
        <strain evidence="10">FCG-7</strain>
    </source>
</reference>
<dbReference type="PANTHER" id="PTHR34308">
    <property type="entry name" value="COBALAMIN BIOSYNTHESIS PROTEIN CBIB"/>
    <property type="match status" value="1"/>
</dbReference>
<dbReference type="GO" id="GO:0005886">
    <property type="term" value="C:plasma membrane"/>
    <property type="evidence" value="ECO:0007669"/>
    <property type="project" value="UniProtKB-SubCell"/>
</dbReference>
<comment type="caution">
    <text evidence="9">Lacks conserved residue(s) required for the propagation of feature annotation.</text>
</comment>
<evidence type="ECO:0000256" key="2">
    <source>
        <dbReference type="ARBA" id="ARBA00004953"/>
    </source>
</evidence>
<feature type="transmembrane region" description="Helical" evidence="9">
    <location>
        <begin position="99"/>
        <end position="118"/>
    </location>
</feature>
<name>A0AAU7FAI4_9NEIS</name>
<dbReference type="EMBL" id="CP157355">
    <property type="protein sequence ID" value="XBM00811.1"/>
    <property type="molecule type" value="Genomic_DNA"/>
</dbReference>
<dbReference type="KEGG" id="cmav:ABHF33_00565"/>
<dbReference type="GO" id="GO:0009236">
    <property type="term" value="P:cobalamin biosynthetic process"/>
    <property type="evidence" value="ECO:0007669"/>
    <property type="project" value="UniProtKB-UniRule"/>
</dbReference>
<evidence type="ECO:0000313" key="10">
    <source>
        <dbReference type="EMBL" id="XBM00811.1"/>
    </source>
</evidence>
<dbReference type="GO" id="GO:0048472">
    <property type="term" value="F:threonine-phosphate decarboxylase activity"/>
    <property type="evidence" value="ECO:0007669"/>
    <property type="project" value="InterPro"/>
</dbReference>
<keyword evidence="4 9" id="KW-1003">Cell membrane</keyword>
<feature type="transmembrane region" description="Helical" evidence="9">
    <location>
        <begin position="58"/>
        <end position="79"/>
    </location>
</feature>
<keyword evidence="8 9" id="KW-0472">Membrane</keyword>
<evidence type="ECO:0000256" key="3">
    <source>
        <dbReference type="ARBA" id="ARBA00006263"/>
    </source>
</evidence>
<dbReference type="AlphaFoldDB" id="A0AAU7FAI4"/>
<evidence type="ECO:0000256" key="8">
    <source>
        <dbReference type="ARBA" id="ARBA00023136"/>
    </source>
</evidence>
<sequence length="335" mass="35947">MLLHSPLILLLALAFGLALEWCVGEPRRFHPLVGFGRWAKWLEQRLNPPCRYNTVTGIAMGALSVLLLLAIPCGLYWGIHALYLQYVQPHLLGSETATLSANLISLVLLNGAALWFALGANSLLVHVRAIATPLLANDLPAARIALSMIVSRDCSQLSDTEIAKGAIESNLENGADAIFSTLFWFVLLGGVGAILHRLANTLDAMWGYRTPRLNCFGRCAARLDDVLNFIPARLTALSYTVLGQTRTAWQCWCSQAPRWDSPNAGPVMAAGAGALGITLGGNAMYHGQIEQRTALGAGPAPQAADIARSIVLVKKTLALWLLSCVALLLIAHAIS</sequence>
<protein>
    <recommendedName>
        <fullName evidence="9">Cobalamin biosynthesis protein CobD</fullName>
    </recommendedName>
</protein>
<keyword evidence="5 9" id="KW-0169">Cobalamin biosynthesis</keyword>
<comment type="similarity">
    <text evidence="3 9">Belongs to the CobD/CbiB family.</text>
</comment>
<accession>A0AAU7FAI4</accession>
<feature type="transmembrane region" description="Helical" evidence="9">
    <location>
        <begin position="317"/>
        <end position="334"/>
    </location>
</feature>
<dbReference type="GO" id="GO:0015420">
    <property type="term" value="F:ABC-type vitamin B12 transporter activity"/>
    <property type="evidence" value="ECO:0007669"/>
    <property type="project" value="UniProtKB-UniRule"/>
</dbReference>
<feature type="transmembrane region" description="Helical" evidence="9">
    <location>
        <begin position="177"/>
        <end position="199"/>
    </location>
</feature>
<evidence type="ECO:0000256" key="9">
    <source>
        <dbReference type="HAMAP-Rule" id="MF_00024"/>
    </source>
</evidence>
<comment type="pathway">
    <text evidence="2 9">Cofactor biosynthesis; adenosylcobalamin biosynthesis.</text>
</comment>
<comment type="function">
    <text evidence="9">Converts cobyric acid to cobinamide by the addition of aminopropanol on the F carboxylic group.</text>
</comment>
<dbReference type="NCBIfam" id="TIGR00380">
    <property type="entry name" value="cobal_cbiB"/>
    <property type="match status" value="1"/>
</dbReference>
<evidence type="ECO:0000256" key="4">
    <source>
        <dbReference type="ARBA" id="ARBA00022475"/>
    </source>
</evidence>
<comment type="subcellular location">
    <subcellularLocation>
        <location evidence="1 9">Cell membrane</location>
        <topology evidence="1 9">Multi-pass membrane protein</topology>
    </subcellularLocation>
</comment>
<dbReference type="HAMAP" id="MF_00024">
    <property type="entry name" value="CobD_CbiB"/>
    <property type="match status" value="1"/>
</dbReference>
<proteinExistence type="inferred from homology"/>
<evidence type="ECO:0000256" key="5">
    <source>
        <dbReference type="ARBA" id="ARBA00022573"/>
    </source>
</evidence>
<organism evidence="10">
    <name type="scientific">Chitinibacter mangrovi</name>
    <dbReference type="NCBI Taxonomy" id="3153927"/>
    <lineage>
        <taxon>Bacteria</taxon>
        <taxon>Pseudomonadati</taxon>
        <taxon>Pseudomonadota</taxon>
        <taxon>Betaproteobacteria</taxon>
        <taxon>Neisseriales</taxon>
        <taxon>Chitinibacteraceae</taxon>
        <taxon>Chitinibacter</taxon>
    </lineage>
</organism>